<comment type="caution">
    <text evidence="2">The sequence shown here is derived from an EMBL/GenBank/DDBJ whole genome shotgun (WGS) entry which is preliminary data.</text>
</comment>
<name>A0A1F6XNH5_9BACT</name>
<dbReference type="AlphaFoldDB" id="A0A1F6XNH5"/>
<organism evidence="2 3">
    <name type="scientific">Candidatus Nomurabacteria bacterium RIFCSPLOWO2_01_FULL_42_17</name>
    <dbReference type="NCBI Taxonomy" id="1801780"/>
    <lineage>
        <taxon>Bacteria</taxon>
        <taxon>Candidatus Nomuraibacteriota</taxon>
    </lineage>
</organism>
<keyword evidence="1" id="KW-0472">Membrane</keyword>
<dbReference type="EMBL" id="MFVE01000002">
    <property type="protein sequence ID" value="OGI95699.1"/>
    <property type="molecule type" value="Genomic_DNA"/>
</dbReference>
<proteinExistence type="predicted"/>
<feature type="transmembrane region" description="Helical" evidence="1">
    <location>
        <begin position="76"/>
        <end position="95"/>
    </location>
</feature>
<gene>
    <name evidence="2" type="ORF">A2917_00030</name>
</gene>
<sequence length="187" mass="20734">MENQKNNLIKDIGIIILSVIVGIILIKTGTIEKILEETQNLWFLDSFVAGIFFTSIFTTIPAIVALGEIAQLSDSVMLVAIFGGLGAVCGDLIIFRFMRDRFGEDILSLIRNSKNSRLRSMVRLKSFKWMTFILGALIIASPLPDELGLTMMGFSKTKTWLFIPVSFVFNFLGILVIGLIAKNLLGN</sequence>
<dbReference type="STRING" id="1801780.A2917_00030"/>
<evidence type="ECO:0000256" key="1">
    <source>
        <dbReference type="SAM" id="Phobius"/>
    </source>
</evidence>
<evidence type="ECO:0000313" key="2">
    <source>
        <dbReference type="EMBL" id="OGI95699.1"/>
    </source>
</evidence>
<keyword evidence="1" id="KW-1133">Transmembrane helix</keyword>
<reference evidence="2 3" key="1">
    <citation type="journal article" date="2016" name="Nat. Commun.">
        <title>Thousands of microbial genomes shed light on interconnected biogeochemical processes in an aquifer system.</title>
        <authorList>
            <person name="Anantharaman K."/>
            <person name="Brown C.T."/>
            <person name="Hug L.A."/>
            <person name="Sharon I."/>
            <person name="Castelle C.J."/>
            <person name="Probst A.J."/>
            <person name="Thomas B.C."/>
            <person name="Singh A."/>
            <person name="Wilkins M.J."/>
            <person name="Karaoz U."/>
            <person name="Brodie E.L."/>
            <person name="Williams K.H."/>
            <person name="Hubbard S.S."/>
            <person name="Banfield J.F."/>
        </authorList>
    </citation>
    <scope>NUCLEOTIDE SEQUENCE [LARGE SCALE GENOMIC DNA]</scope>
</reference>
<keyword evidence="1" id="KW-0812">Transmembrane</keyword>
<feature type="transmembrane region" description="Helical" evidence="1">
    <location>
        <begin position="42"/>
        <end position="64"/>
    </location>
</feature>
<protein>
    <submittedName>
        <fullName evidence="2">Uncharacterized protein</fullName>
    </submittedName>
</protein>
<accession>A0A1F6XNH5</accession>
<feature type="transmembrane region" description="Helical" evidence="1">
    <location>
        <begin position="127"/>
        <end position="144"/>
    </location>
</feature>
<feature type="transmembrane region" description="Helical" evidence="1">
    <location>
        <begin position="159"/>
        <end position="181"/>
    </location>
</feature>
<evidence type="ECO:0000313" key="3">
    <source>
        <dbReference type="Proteomes" id="UP000178104"/>
    </source>
</evidence>
<feature type="transmembrane region" description="Helical" evidence="1">
    <location>
        <begin position="12"/>
        <end position="30"/>
    </location>
</feature>
<dbReference type="Proteomes" id="UP000178104">
    <property type="component" value="Unassembled WGS sequence"/>
</dbReference>